<keyword evidence="9" id="KW-1133">Transmembrane helix</keyword>
<evidence type="ECO:0000256" key="4">
    <source>
        <dbReference type="ARBA" id="ARBA00022679"/>
    </source>
</evidence>
<dbReference type="GO" id="GO:0005524">
    <property type="term" value="F:ATP binding"/>
    <property type="evidence" value="ECO:0007669"/>
    <property type="project" value="UniProtKB-KW"/>
</dbReference>
<proteinExistence type="predicted"/>
<dbReference type="Gene3D" id="1.20.5.1930">
    <property type="match status" value="1"/>
</dbReference>
<comment type="catalytic activity">
    <reaction evidence="1">
        <text>ATP + protein L-histidine = ADP + protein N-phospho-L-histidine.</text>
        <dbReference type="EC" id="2.7.13.3"/>
    </reaction>
</comment>
<keyword evidence="14" id="KW-1185">Reference proteome</keyword>
<dbReference type="GO" id="GO:0046983">
    <property type="term" value="F:protein dimerization activity"/>
    <property type="evidence" value="ECO:0007669"/>
    <property type="project" value="InterPro"/>
</dbReference>
<evidence type="ECO:0000256" key="6">
    <source>
        <dbReference type="ARBA" id="ARBA00022777"/>
    </source>
</evidence>
<dbReference type="AlphaFoldDB" id="U5ENA0"/>
<feature type="transmembrane region" description="Helical" evidence="9">
    <location>
        <begin position="132"/>
        <end position="152"/>
    </location>
</feature>
<dbReference type="GeneID" id="91517114"/>
<dbReference type="Gene3D" id="3.30.565.10">
    <property type="entry name" value="Histidine kinase-like ATPase, C-terminal domain"/>
    <property type="match status" value="1"/>
</dbReference>
<dbReference type="PANTHER" id="PTHR24421">
    <property type="entry name" value="NITRATE/NITRITE SENSOR PROTEIN NARX-RELATED"/>
    <property type="match status" value="1"/>
</dbReference>
<dbReference type="GO" id="GO:0016020">
    <property type="term" value="C:membrane"/>
    <property type="evidence" value="ECO:0007669"/>
    <property type="project" value="InterPro"/>
</dbReference>
<dbReference type="InterPro" id="IPR003594">
    <property type="entry name" value="HATPase_dom"/>
</dbReference>
<dbReference type="InterPro" id="IPR036890">
    <property type="entry name" value="HATPase_C_sf"/>
</dbReference>
<feature type="domain" description="Histidine kinase/HSP90-like ATPase" evidence="10">
    <location>
        <begin position="301"/>
        <end position="387"/>
    </location>
</feature>
<gene>
    <name evidence="13" type="ORF">NCAST_32_10460</name>
</gene>
<dbReference type="RefSeq" id="WP_022567005.1">
    <property type="nucleotide sequence ID" value="NZ_BAFO02000032.1"/>
</dbReference>
<feature type="transmembrane region" description="Helical" evidence="9">
    <location>
        <begin position="109"/>
        <end position="126"/>
    </location>
</feature>
<feature type="transmembrane region" description="Helical" evidence="9">
    <location>
        <begin position="20"/>
        <end position="50"/>
    </location>
</feature>
<dbReference type="Pfam" id="PF02518">
    <property type="entry name" value="HATPase_c"/>
    <property type="match status" value="1"/>
</dbReference>
<keyword evidence="9" id="KW-0812">Transmembrane</keyword>
<evidence type="ECO:0000256" key="9">
    <source>
        <dbReference type="SAM" id="Phobius"/>
    </source>
</evidence>
<evidence type="ECO:0000259" key="11">
    <source>
        <dbReference type="Pfam" id="PF07730"/>
    </source>
</evidence>
<evidence type="ECO:0000259" key="10">
    <source>
        <dbReference type="Pfam" id="PF02518"/>
    </source>
</evidence>
<evidence type="ECO:0000256" key="2">
    <source>
        <dbReference type="ARBA" id="ARBA00012438"/>
    </source>
</evidence>
<name>U5ENA0_NOCAS</name>
<evidence type="ECO:0000313" key="14">
    <source>
        <dbReference type="Proteomes" id="UP000017048"/>
    </source>
</evidence>
<evidence type="ECO:0000259" key="12">
    <source>
        <dbReference type="Pfam" id="PF23539"/>
    </source>
</evidence>
<dbReference type="STRING" id="1824.SAMN05444423_10267"/>
<keyword evidence="4" id="KW-0808">Transferase</keyword>
<evidence type="ECO:0000256" key="1">
    <source>
        <dbReference type="ARBA" id="ARBA00000085"/>
    </source>
</evidence>
<evidence type="ECO:0000256" key="7">
    <source>
        <dbReference type="ARBA" id="ARBA00022840"/>
    </source>
</evidence>
<feature type="domain" description="Signal transduction histidine kinase subgroup 3 dimerisation and phosphoacceptor" evidence="11">
    <location>
        <begin position="188"/>
        <end position="253"/>
    </location>
</feature>
<dbReference type="CDD" id="cd16917">
    <property type="entry name" value="HATPase_UhpB-NarQ-NarX-like"/>
    <property type="match status" value="1"/>
</dbReference>
<keyword evidence="7" id="KW-0067">ATP-binding</keyword>
<dbReference type="GO" id="GO:0000155">
    <property type="term" value="F:phosphorelay sensor kinase activity"/>
    <property type="evidence" value="ECO:0007669"/>
    <property type="project" value="InterPro"/>
</dbReference>
<protein>
    <recommendedName>
        <fullName evidence="2">histidine kinase</fullName>
        <ecNumber evidence="2">2.7.13.3</ecNumber>
    </recommendedName>
</protein>
<dbReference type="SUPFAM" id="SSF55874">
    <property type="entry name" value="ATPase domain of HSP90 chaperone/DNA topoisomerase II/histidine kinase"/>
    <property type="match status" value="1"/>
</dbReference>
<dbReference type="InterPro" id="IPR011712">
    <property type="entry name" value="Sig_transdc_His_kin_sub3_dim/P"/>
</dbReference>
<keyword evidence="8" id="KW-0902">Two-component regulatory system</keyword>
<keyword evidence="9" id="KW-0472">Membrane</keyword>
<dbReference type="InterPro" id="IPR055558">
    <property type="entry name" value="DUF7134"/>
</dbReference>
<evidence type="ECO:0000313" key="13">
    <source>
        <dbReference type="EMBL" id="GAD86559.1"/>
    </source>
</evidence>
<comment type="caution">
    <text evidence="13">The sequence shown here is derived from an EMBL/GenBank/DDBJ whole genome shotgun (WGS) entry which is preliminary data.</text>
</comment>
<organism evidence="13 14">
    <name type="scientific">Nocardia asteroides NBRC 15531</name>
    <dbReference type="NCBI Taxonomy" id="1110697"/>
    <lineage>
        <taxon>Bacteria</taxon>
        <taxon>Bacillati</taxon>
        <taxon>Actinomycetota</taxon>
        <taxon>Actinomycetes</taxon>
        <taxon>Mycobacteriales</taxon>
        <taxon>Nocardiaceae</taxon>
        <taxon>Nocardia</taxon>
    </lineage>
</organism>
<dbReference type="OrthoDB" id="227596at2"/>
<dbReference type="Proteomes" id="UP000017048">
    <property type="component" value="Unassembled WGS sequence"/>
</dbReference>
<feature type="domain" description="DUF7134" evidence="12">
    <location>
        <begin position="7"/>
        <end position="160"/>
    </location>
</feature>
<keyword evidence="6 13" id="KW-0418">Kinase</keyword>
<dbReference type="PANTHER" id="PTHR24421:SF10">
    <property type="entry name" value="NITRATE_NITRITE SENSOR PROTEIN NARQ"/>
    <property type="match status" value="1"/>
</dbReference>
<keyword evidence="5" id="KW-0547">Nucleotide-binding</keyword>
<dbReference type="EMBL" id="BAFO02000032">
    <property type="protein sequence ID" value="GAD86559.1"/>
    <property type="molecule type" value="Genomic_DNA"/>
</dbReference>
<evidence type="ECO:0000256" key="3">
    <source>
        <dbReference type="ARBA" id="ARBA00022553"/>
    </source>
</evidence>
<dbReference type="EC" id="2.7.13.3" evidence="2"/>
<evidence type="ECO:0000256" key="5">
    <source>
        <dbReference type="ARBA" id="ARBA00022741"/>
    </source>
</evidence>
<dbReference type="eggNOG" id="COG4585">
    <property type="taxonomic scope" value="Bacteria"/>
</dbReference>
<dbReference type="InterPro" id="IPR050482">
    <property type="entry name" value="Sensor_HK_TwoCompSys"/>
</dbReference>
<sequence length="390" mass="40857">MLDERLVRWWACSPVGADAVMVSVLVVICAGAGLLVDAGVDYFVFSAALLAPLAVRRRWPEASAAIIAVVAFTQWACVRDTTGAVLADVAVPLAIYTLAAHGERWAGRAGLLAGLGGAVLGGWSWPQLPMPALAHVLVGVSLAGIVVAAWLAGSWQRSRRGEIAALTRHAALLEQQQEQRTRLAVLEERTRIARDLHDILAHSLAVVIAQADGGRYAARAEPRRAIEALAAIGDQGRTALAETRRAIGVLRDDPSASPDPAPAPGIADLSALADDLRAAGLPVDLTIDLSGPPLDAGLGLLVYRIVQEGLTNVVKHAETAARAEVSVRIDGPQLHIDVSDDGRASGTGTRPGFGLIGMRERVGAYGGSVELRNRPHGGHRLAVVVPLGTR</sequence>
<reference evidence="13 14" key="1">
    <citation type="journal article" date="2014" name="BMC Genomics">
        <title>Genome based analysis of type-I polyketide synthase and nonribosomal peptide synthetase gene clusters in seven strains of five representative Nocardia species.</title>
        <authorList>
            <person name="Komaki H."/>
            <person name="Ichikawa N."/>
            <person name="Hosoyama A."/>
            <person name="Takahashi-Nakaguchi A."/>
            <person name="Matsuzawa T."/>
            <person name="Suzuki K."/>
            <person name="Fujita N."/>
            <person name="Gonoi T."/>
        </authorList>
    </citation>
    <scope>NUCLEOTIDE SEQUENCE [LARGE SCALE GENOMIC DNA]</scope>
    <source>
        <strain evidence="13 14">NBRC 15531</strain>
    </source>
</reference>
<evidence type="ECO:0000256" key="8">
    <source>
        <dbReference type="ARBA" id="ARBA00023012"/>
    </source>
</evidence>
<keyword evidence="3" id="KW-0597">Phosphoprotein</keyword>
<accession>U5ENA0</accession>
<dbReference type="Pfam" id="PF07730">
    <property type="entry name" value="HisKA_3"/>
    <property type="match status" value="1"/>
</dbReference>
<dbReference type="Pfam" id="PF23539">
    <property type="entry name" value="DUF7134"/>
    <property type="match status" value="1"/>
</dbReference>